<dbReference type="FunFam" id="3.30.200.20:FF:000124">
    <property type="entry name" value="Cyclin-dependent kinase 4"/>
    <property type="match status" value="1"/>
</dbReference>
<comment type="similarity">
    <text evidence="1">Belongs to the protein kinase superfamily. CMGC Ser/Thr protein kinase family. CDC2/CDKX subfamily.</text>
</comment>
<evidence type="ECO:0000256" key="14">
    <source>
        <dbReference type="PROSITE-ProRule" id="PRU10141"/>
    </source>
</evidence>
<dbReference type="GO" id="GO:0005634">
    <property type="term" value="C:nucleus"/>
    <property type="evidence" value="ECO:0007669"/>
    <property type="project" value="TreeGrafter"/>
</dbReference>
<feature type="binding site" evidence="14">
    <location>
        <position position="42"/>
    </location>
    <ligand>
        <name>ATP</name>
        <dbReference type="ChEBI" id="CHEBI:30616"/>
    </ligand>
</feature>
<evidence type="ECO:0000256" key="9">
    <source>
        <dbReference type="ARBA" id="ARBA00039612"/>
    </source>
</evidence>
<keyword evidence="3" id="KW-0723">Serine/threonine-protein kinase</keyword>
<evidence type="ECO:0000256" key="6">
    <source>
        <dbReference type="ARBA" id="ARBA00022777"/>
    </source>
</evidence>
<dbReference type="SMART" id="SM00220">
    <property type="entry name" value="S_TKc"/>
    <property type="match status" value="1"/>
</dbReference>
<evidence type="ECO:0000256" key="10">
    <source>
        <dbReference type="ARBA" id="ARBA00041902"/>
    </source>
</evidence>
<dbReference type="GO" id="GO:0004693">
    <property type="term" value="F:cyclin-dependent protein serine/threonine kinase activity"/>
    <property type="evidence" value="ECO:0007669"/>
    <property type="project" value="UniProtKB-EC"/>
</dbReference>
<dbReference type="PROSITE" id="PS50011">
    <property type="entry name" value="PROTEIN_KINASE_DOM"/>
    <property type="match status" value="1"/>
</dbReference>
<proteinExistence type="inferred from homology"/>
<evidence type="ECO:0000256" key="12">
    <source>
        <dbReference type="ARBA" id="ARBA00047811"/>
    </source>
</evidence>
<comment type="subunit">
    <text evidence="8">May form a complex composed of at least the catalytic subunit CRK2 and a cyclin.</text>
</comment>
<dbReference type="InterPro" id="IPR050108">
    <property type="entry name" value="CDK"/>
</dbReference>
<evidence type="ECO:0000313" key="17">
    <source>
        <dbReference type="Proteomes" id="UP000553632"/>
    </source>
</evidence>
<evidence type="ECO:0000313" key="16">
    <source>
        <dbReference type="EMBL" id="KAF4702053.1"/>
    </source>
</evidence>
<evidence type="ECO:0000256" key="1">
    <source>
        <dbReference type="ARBA" id="ARBA00006485"/>
    </source>
</evidence>
<keyword evidence="7 14" id="KW-0067">ATP-binding</keyword>
<evidence type="ECO:0000256" key="2">
    <source>
        <dbReference type="ARBA" id="ARBA00012425"/>
    </source>
</evidence>
<feature type="non-terminal residue" evidence="16">
    <location>
        <position position="151"/>
    </location>
</feature>
<dbReference type="EC" id="2.7.11.22" evidence="2"/>
<dbReference type="Proteomes" id="UP000553632">
    <property type="component" value="Unassembled WGS sequence"/>
</dbReference>
<dbReference type="PANTHER" id="PTHR24056">
    <property type="entry name" value="CELL DIVISION PROTEIN KINASE"/>
    <property type="match status" value="1"/>
</dbReference>
<evidence type="ECO:0000256" key="7">
    <source>
        <dbReference type="ARBA" id="ARBA00022840"/>
    </source>
</evidence>
<keyword evidence="17" id="KW-1185">Reference proteome</keyword>
<sequence>MIHYSTPRCVEEFDILNEVGKGTYGQVFKAIDKRTQQYVALKRVLLKNEKEGFPVTAVREIKILKRLQHENVVRMLDVVFAKPTDADKHRGSVYMVFEYMDHDLSGVLAYRSQRTADGGTGLSSGNLRPDEVKCIFLQVLRGLDYCHKHNV</sequence>
<keyword evidence="5 14" id="KW-0547">Nucleotide-binding</keyword>
<dbReference type="Gene3D" id="3.30.200.20">
    <property type="entry name" value="Phosphorylase Kinase, domain 1"/>
    <property type="match status" value="1"/>
</dbReference>
<feature type="domain" description="Protein kinase" evidence="15">
    <location>
        <begin position="13"/>
        <end position="151"/>
    </location>
</feature>
<dbReference type="GO" id="GO:0005524">
    <property type="term" value="F:ATP binding"/>
    <property type="evidence" value="ECO:0007669"/>
    <property type="project" value="UniProtKB-UniRule"/>
</dbReference>
<dbReference type="Pfam" id="PF00069">
    <property type="entry name" value="Pkinase"/>
    <property type="match status" value="1"/>
</dbReference>
<dbReference type="SUPFAM" id="SSF56112">
    <property type="entry name" value="Protein kinase-like (PK-like)"/>
    <property type="match status" value="1"/>
</dbReference>
<dbReference type="InterPro" id="IPR011009">
    <property type="entry name" value="Kinase-like_dom_sf"/>
</dbReference>
<gene>
    <name evidence="16" type="ORF">FOZ63_025383</name>
</gene>
<evidence type="ECO:0000256" key="13">
    <source>
        <dbReference type="ARBA" id="ARBA00048367"/>
    </source>
</evidence>
<comment type="catalytic activity">
    <reaction evidence="13">
        <text>L-seryl-[protein] + ATP = O-phospho-L-seryl-[protein] + ADP + H(+)</text>
        <dbReference type="Rhea" id="RHEA:17989"/>
        <dbReference type="Rhea" id="RHEA-COMP:9863"/>
        <dbReference type="Rhea" id="RHEA-COMP:11604"/>
        <dbReference type="ChEBI" id="CHEBI:15378"/>
        <dbReference type="ChEBI" id="CHEBI:29999"/>
        <dbReference type="ChEBI" id="CHEBI:30616"/>
        <dbReference type="ChEBI" id="CHEBI:83421"/>
        <dbReference type="ChEBI" id="CHEBI:456216"/>
        <dbReference type="EC" id="2.7.11.22"/>
    </reaction>
</comment>
<dbReference type="EMBL" id="JABANO010036305">
    <property type="protein sequence ID" value="KAF4702053.1"/>
    <property type="molecule type" value="Genomic_DNA"/>
</dbReference>
<dbReference type="InterPro" id="IPR017441">
    <property type="entry name" value="Protein_kinase_ATP_BS"/>
</dbReference>
<evidence type="ECO:0000259" key="15">
    <source>
        <dbReference type="PROSITE" id="PS50011"/>
    </source>
</evidence>
<dbReference type="InterPro" id="IPR000719">
    <property type="entry name" value="Prot_kinase_dom"/>
</dbReference>
<evidence type="ECO:0000256" key="5">
    <source>
        <dbReference type="ARBA" id="ARBA00022741"/>
    </source>
</evidence>
<evidence type="ECO:0000256" key="11">
    <source>
        <dbReference type="ARBA" id="ARBA00042858"/>
    </source>
</evidence>
<dbReference type="PROSITE" id="PS00107">
    <property type="entry name" value="PROTEIN_KINASE_ATP"/>
    <property type="match status" value="1"/>
</dbReference>
<comment type="catalytic activity">
    <reaction evidence="12">
        <text>L-threonyl-[protein] + ATP = O-phospho-L-threonyl-[protein] + ADP + H(+)</text>
        <dbReference type="Rhea" id="RHEA:46608"/>
        <dbReference type="Rhea" id="RHEA-COMP:11060"/>
        <dbReference type="Rhea" id="RHEA-COMP:11605"/>
        <dbReference type="ChEBI" id="CHEBI:15378"/>
        <dbReference type="ChEBI" id="CHEBI:30013"/>
        <dbReference type="ChEBI" id="CHEBI:30616"/>
        <dbReference type="ChEBI" id="CHEBI:61977"/>
        <dbReference type="ChEBI" id="CHEBI:456216"/>
        <dbReference type="EC" id="2.7.11.22"/>
    </reaction>
</comment>
<evidence type="ECO:0000256" key="3">
    <source>
        <dbReference type="ARBA" id="ARBA00022527"/>
    </source>
</evidence>
<comment type="caution">
    <text evidence="16">The sequence shown here is derived from an EMBL/GenBank/DDBJ whole genome shotgun (WGS) entry which is preliminary data.</text>
</comment>
<protein>
    <recommendedName>
        <fullName evidence="9">Cyclin-dependent kinase 2 homolog</fullName>
        <ecNumber evidence="2">2.7.11.22</ecNumber>
    </recommendedName>
    <alternativeName>
        <fullName evidence="10">Cell division control protein 2 homolog</fullName>
    </alternativeName>
    <alternativeName>
        <fullName evidence="11">cdc2-related kinase 2</fullName>
    </alternativeName>
</protein>
<dbReference type="OMA" id="ITPPINC"/>
<accession>A0A7J6Q164</accession>
<evidence type="ECO:0000256" key="8">
    <source>
        <dbReference type="ARBA" id="ARBA00038543"/>
    </source>
</evidence>
<keyword evidence="4" id="KW-0808">Transferase</keyword>
<name>A0A7J6Q164_PEROL</name>
<organism evidence="16 17">
    <name type="scientific">Perkinsus olseni</name>
    <name type="common">Perkinsus atlanticus</name>
    <dbReference type="NCBI Taxonomy" id="32597"/>
    <lineage>
        <taxon>Eukaryota</taxon>
        <taxon>Sar</taxon>
        <taxon>Alveolata</taxon>
        <taxon>Perkinsozoa</taxon>
        <taxon>Perkinsea</taxon>
        <taxon>Perkinsida</taxon>
        <taxon>Perkinsidae</taxon>
        <taxon>Perkinsus</taxon>
    </lineage>
</organism>
<reference evidence="16 17" key="1">
    <citation type="submission" date="2020-04" db="EMBL/GenBank/DDBJ databases">
        <title>Perkinsus olseni comparative genomics.</title>
        <authorList>
            <person name="Bogema D.R."/>
        </authorList>
    </citation>
    <scope>NUCLEOTIDE SEQUENCE [LARGE SCALE GENOMIC DNA]</scope>
    <source>
        <strain evidence="16 17">ATCC PRA-207</strain>
    </source>
</reference>
<evidence type="ECO:0000256" key="4">
    <source>
        <dbReference type="ARBA" id="ARBA00022679"/>
    </source>
</evidence>
<dbReference type="AlphaFoldDB" id="A0A7J6Q164"/>
<keyword evidence="6" id="KW-0418">Kinase</keyword>